<feature type="region of interest" description="Disordered" evidence="1">
    <location>
        <begin position="339"/>
        <end position="364"/>
    </location>
</feature>
<evidence type="ECO:0000313" key="3">
    <source>
        <dbReference type="Proteomes" id="UP001218218"/>
    </source>
</evidence>
<keyword evidence="3" id="KW-1185">Reference proteome</keyword>
<feature type="region of interest" description="Disordered" evidence="1">
    <location>
        <begin position="1"/>
        <end position="31"/>
    </location>
</feature>
<organism evidence="2 3">
    <name type="scientific">Mycena albidolilacea</name>
    <dbReference type="NCBI Taxonomy" id="1033008"/>
    <lineage>
        <taxon>Eukaryota</taxon>
        <taxon>Fungi</taxon>
        <taxon>Dikarya</taxon>
        <taxon>Basidiomycota</taxon>
        <taxon>Agaricomycotina</taxon>
        <taxon>Agaricomycetes</taxon>
        <taxon>Agaricomycetidae</taxon>
        <taxon>Agaricales</taxon>
        <taxon>Marasmiineae</taxon>
        <taxon>Mycenaceae</taxon>
        <taxon>Mycena</taxon>
    </lineage>
</organism>
<evidence type="ECO:0000313" key="2">
    <source>
        <dbReference type="EMBL" id="KAJ7367151.1"/>
    </source>
</evidence>
<reference evidence="2" key="1">
    <citation type="submission" date="2023-03" db="EMBL/GenBank/DDBJ databases">
        <title>Massive genome expansion in bonnet fungi (Mycena s.s.) driven by repeated elements and novel gene families across ecological guilds.</title>
        <authorList>
            <consortium name="Lawrence Berkeley National Laboratory"/>
            <person name="Harder C.B."/>
            <person name="Miyauchi S."/>
            <person name="Viragh M."/>
            <person name="Kuo A."/>
            <person name="Thoen E."/>
            <person name="Andreopoulos B."/>
            <person name="Lu D."/>
            <person name="Skrede I."/>
            <person name="Drula E."/>
            <person name="Henrissat B."/>
            <person name="Morin E."/>
            <person name="Kohler A."/>
            <person name="Barry K."/>
            <person name="LaButti K."/>
            <person name="Morin E."/>
            <person name="Salamov A."/>
            <person name="Lipzen A."/>
            <person name="Mereny Z."/>
            <person name="Hegedus B."/>
            <person name="Baldrian P."/>
            <person name="Stursova M."/>
            <person name="Weitz H."/>
            <person name="Taylor A."/>
            <person name="Grigoriev I.V."/>
            <person name="Nagy L.G."/>
            <person name="Martin F."/>
            <person name="Kauserud H."/>
        </authorList>
    </citation>
    <scope>NUCLEOTIDE SEQUENCE</scope>
    <source>
        <strain evidence="2">CBHHK002</strain>
    </source>
</reference>
<proteinExistence type="predicted"/>
<protein>
    <submittedName>
        <fullName evidence="2">Uncharacterized protein</fullName>
    </submittedName>
</protein>
<comment type="caution">
    <text evidence="2">The sequence shown here is derived from an EMBL/GenBank/DDBJ whole genome shotgun (WGS) entry which is preliminary data.</text>
</comment>
<dbReference type="AlphaFoldDB" id="A0AAD7ASG8"/>
<feature type="compositionally biased region" description="Low complexity" evidence="1">
    <location>
        <begin position="350"/>
        <end position="364"/>
    </location>
</feature>
<accession>A0AAD7ASG8</accession>
<dbReference type="Proteomes" id="UP001218218">
    <property type="component" value="Unassembled WGS sequence"/>
</dbReference>
<name>A0AAD7ASG8_9AGAR</name>
<dbReference type="EMBL" id="JARIHO010000002">
    <property type="protein sequence ID" value="KAJ7367151.1"/>
    <property type="molecule type" value="Genomic_DNA"/>
</dbReference>
<evidence type="ECO:0000256" key="1">
    <source>
        <dbReference type="SAM" id="MobiDB-lite"/>
    </source>
</evidence>
<gene>
    <name evidence="2" type="ORF">DFH08DRAFT_797983</name>
</gene>
<sequence>MSAVTPTSTPHRKRTVHDAQLDDDDSETPPLPGALVLQTNGNHLRMMSSYATRKRLRPEQLAEVESFLRDPPAVQMAKIFIDMKATKNALDKFQAAKPQFEINAALKANLTRAVNAILCSSQVTHYKGDSTKSEVQTLLFRHRWGNFVIGTEHDKSSMDTVTKFIADVFTQSRSIMKKEIVKSVEVAASSGKKNSDAKPALRPDDTHTTIYQLTKIIVHKLCGGKNISIPITPALCSRIAVMRKWHVKKVLNTVNVKKTKTLDYWELVDLDLRDIREAARKDTTDAVEIAKRVARAFNSVLEKDRKHHGSNPSEEIPDAAIATDDAGISFQADIDNMLEARSGGQDLPVGQETEGESLGTEGSH</sequence>